<feature type="binding site" evidence="9">
    <location>
        <position position="439"/>
    </location>
    <ligand>
        <name>Zn(2+)</name>
        <dbReference type="ChEBI" id="CHEBI:29105"/>
        <label>2</label>
    </ligand>
</feature>
<evidence type="ECO:0000256" key="7">
    <source>
        <dbReference type="ARBA" id="ARBA00023136"/>
    </source>
</evidence>
<evidence type="ECO:0000256" key="10">
    <source>
        <dbReference type="SAM" id="Phobius"/>
    </source>
</evidence>
<dbReference type="SUPFAM" id="SSF81321">
    <property type="entry name" value="Family A G protein-coupled receptor-like"/>
    <property type="match status" value="1"/>
</dbReference>
<dbReference type="Gene3D" id="1.10.1300.10">
    <property type="entry name" value="3'5'-cyclic nucleotide phosphodiesterase, catalytic domain"/>
    <property type="match status" value="1"/>
</dbReference>
<evidence type="ECO:0000256" key="3">
    <source>
        <dbReference type="ARBA" id="ARBA00022692"/>
    </source>
</evidence>
<evidence type="ECO:0000256" key="4">
    <source>
        <dbReference type="ARBA" id="ARBA00022723"/>
    </source>
</evidence>
<dbReference type="GO" id="GO:0046872">
    <property type="term" value="F:metal ion binding"/>
    <property type="evidence" value="ECO:0007669"/>
    <property type="project" value="UniProtKB-KW"/>
</dbReference>
<dbReference type="PRINTS" id="PR00387">
    <property type="entry name" value="PDIESTERASE1"/>
</dbReference>
<protein>
    <submittedName>
        <fullName evidence="12">Rhodopsin-phosphodiesterase fusion protein 4</fullName>
    </submittedName>
</protein>
<evidence type="ECO:0000256" key="2">
    <source>
        <dbReference type="ARBA" id="ARBA00008130"/>
    </source>
</evidence>
<dbReference type="GO" id="GO:0004114">
    <property type="term" value="F:3',5'-cyclic-nucleotide phosphodiesterase activity"/>
    <property type="evidence" value="ECO:0007669"/>
    <property type="project" value="InterPro"/>
</dbReference>
<dbReference type="InterPro" id="IPR036971">
    <property type="entry name" value="PDEase_catalytic_dom_sf"/>
</dbReference>
<feature type="transmembrane region" description="Helical" evidence="10">
    <location>
        <begin position="78"/>
        <end position="97"/>
    </location>
</feature>
<keyword evidence="7 10" id="KW-0472">Membrane</keyword>
<keyword evidence="6 10" id="KW-1133">Transmembrane helix</keyword>
<dbReference type="InterPro" id="IPR003607">
    <property type="entry name" value="HD/PDEase_dom"/>
</dbReference>
<evidence type="ECO:0000256" key="8">
    <source>
        <dbReference type="PIRSR" id="PIRSR623088-1"/>
    </source>
</evidence>
<name>A0A513ZS48_9EUKA</name>
<dbReference type="Gene3D" id="1.20.1070.10">
    <property type="entry name" value="Rhodopsin 7-helix transmembrane proteins"/>
    <property type="match status" value="1"/>
</dbReference>
<dbReference type="SMART" id="SM00471">
    <property type="entry name" value="HDc"/>
    <property type="match status" value="1"/>
</dbReference>
<dbReference type="Pfam" id="PF00233">
    <property type="entry name" value="PDEase_I"/>
    <property type="match status" value="2"/>
</dbReference>
<evidence type="ECO:0000256" key="5">
    <source>
        <dbReference type="ARBA" id="ARBA00022801"/>
    </source>
</evidence>
<dbReference type="CDD" id="cd00077">
    <property type="entry name" value="HDc"/>
    <property type="match status" value="1"/>
</dbReference>
<organism evidence="12">
    <name type="scientific">Choanoeca flexa</name>
    <dbReference type="NCBI Taxonomy" id="2572930"/>
    <lineage>
        <taxon>Eukaryota</taxon>
        <taxon>Choanoflagellata</taxon>
        <taxon>Craspedida</taxon>
        <taxon>Salpingoecidae</taxon>
        <taxon>Choanoeca</taxon>
    </lineage>
</organism>
<dbReference type="AlphaFoldDB" id="A0A513ZS48"/>
<feature type="active site" description="Proton donor" evidence="8">
    <location>
        <position position="399"/>
    </location>
</feature>
<feature type="transmembrane region" description="Helical" evidence="10">
    <location>
        <begin position="43"/>
        <end position="66"/>
    </location>
</feature>
<sequence>MMMQTTLAEIATRGYVMVGVFMLAVIATVNMSSESAGVLFETYPLLSVMYIATSITFAFAFLVDLLAYIDAGSDQKRALSGLLTFVDGIASINYLVLGTMPTLYFLDAKTGHPVWILRYIEWAVTCPQLIHWIGLVSAAPESQTYKVMMLDYMLLFCGLASTQFLGAVSLTFFAVATICFIFVMKNIWSMTGHAIINEEEKELPLTTRALHLIRWEILISWGLHPVVEIAKQQFGLSFEASEACVCVFDYAAKAGLALIMVSVNLEQLKDLRLSRLQSIVDFMAGVLKASHIDLTKYVKQARLDPEVGSWLSEVLGSNRPVTTVNRRRRMSMHTVHIRDVDLDTWDFDALVLSESKLEECAVQILKTSVPSLETLKISEMKLREFVQDVRAHYNKTSFHNFAHAITVLHACGKLGQITCRDVCSGVELVAMMFAALLHDTDHKGLSNSFHVNSRSDLANQYNDVSVLENHHACVGFRLLNDHHLLDQLNSQDYTCFRKTVVDCVLGTDMAVHQEQSKKLEGIADCGGFDESALQADPALRRFLMAVVLHTADLYSPSKTFDLAQRWAIRLQKEFNDQVRPKTFTSAAQKDYEIHPVGFHCAFVPQVKLEKQLGLPFQSFMAASGKQALYKGELGFIQFVAKPWYKQMVRNFPSLQLLCDRIDDNIQRYTQLSEVKKDV</sequence>
<dbReference type="GO" id="GO:0007165">
    <property type="term" value="P:signal transduction"/>
    <property type="evidence" value="ECO:0007669"/>
    <property type="project" value="InterPro"/>
</dbReference>
<keyword evidence="5" id="KW-0378">Hydrolase</keyword>
<feature type="binding site" evidence="9">
    <location>
        <position position="552"/>
    </location>
    <ligand>
        <name>Zn(2+)</name>
        <dbReference type="ChEBI" id="CHEBI:29105"/>
        <label>1</label>
    </ligand>
</feature>
<evidence type="ECO:0000313" key="12">
    <source>
        <dbReference type="EMBL" id="QDH43410.1"/>
    </source>
</evidence>
<feature type="binding site" evidence="9">
    <location>
        <position position="438"/>
    </location>
    <ligand>
        <name>Zn(2+)</name>
        <dbReference type="ChEBI" id="CHEBI:29105"/>
        <label>1</label>
    </ligand>
</feature>
<dbReference type="InterPro" id="IPR001425">
    <property type="entry name" value="Arc/bac/fun_rhodopsins"/>
</dbReference>
<dbReference type="InterPro" id="IPR023088">
    <property type="entry name" value="PDEase"/>
</dbReference>
<feature type="binding site" evidence="9">
    <location>
        <position position="403"/>
    </location>
    <ligand>
        <name>Zn(2+)</name>
        <dbReference type="ChEBI" id="CHEBI:29105"/>
        <label>1</label>
    </ligand>
</feature>
<dbReference type="EMBL" id="MN013141">
    <property type="protein sequence ID" value="QDH43410.1"/>
    <property type="molecule type" value="mRNA"/>
</dbReference>
<feature type="transmembrane region" description="Helical" evidence="10">
    <location>
        <begin position="152"/>
        <end position="183"/>
    </location>
</feature>
<proteinExistence type="evidence at transcript level"/>
<dbReference type="SUPFAM" id="SSF109604">
    <property type="entry name" value="HD-domain/PDEase-like"/>
    <property type="match status" value="1"/>
</dbReference>
<comment type="subcellular location">
    <subcellularLocation>
        <location evidence="1">Membrane</location>
        <topology evidence="1">Multi-pass membrane protein</topology>
    </subcellularLocation>
</comment>
<dbReference type="PANTHER" id="PTHR11347">
    <property type="entry name" value="CYCLIC NUCLEOTIDE PHOSPHODIESTERASE"/>
    <property type="match status" value="1"/>
</dbReference>
<reference evidence="12" key="1">
    <citation type="journal article" date="2019" name="J. ISSAAS">
        <title>Light-regulated collective contractility in a multicellular choanoflagellate.</title>
        <authorList>
            <person name="Brunet T."/>
            <person name="Larson B.T."/>
            <person name="Linden T.A."/>
            <person name="Vermeij M.J.A."/>
            <person name="McDonald K."/>
            <person name="King N."/>
        </authorList>
    </citation>
    <scope>NUCLEOTIDE SEQUENCE</scope>
</reference>
<keyword evidence="4 9" id="KW-0479">Metal-binding</keyword>
<evidence type="ECO:0000256" key="1">
    <source>
        <dbReference type="ARBA" id="ARBA00004141"/>
    </source>
</evidence>
<dbReference type="GO" id="GO:0016020">
    <property type="term" value="C:membrane"/>
    <property type="evidence" value="ECO:0007669"/>
    <property type="project" value="UniProtKB-SubCell"/>
</dbReference>
<accession>A0A513ZS48</accession>
<evidence type="ECO:0000256" key="6">
    <source>
        <dbReference type="ARBA" id="ARBA00022989"/>
    </source>
</evidence>
<feature type="binding site" evidence="9">
    <location>
        <position position="439"/>
    </location>
    <ligand>
        <name>Zn(2+)</name>
        <dbReference type="ChEBI" id="CHEBI:29105"/>
        <label>1</label>
    </ligand>
</feature>
<feature type="domain" description="PDEase" evidence="11">
    <location>
        <begin position="303"/>
        <end position="675"/>
    </location>
</feature>
<dbReference type="PROSITE" id="PS51845">
    <property type="entry name" value="PDEASE_I_2"/>
    <property type="match status" value="1"/>
</dbReference>
<feature type="transmembrane region" description="Helical" evidence="10">
    <location>
        <begin position="12"/>
        <end position="31"/>
    </location>
</feature>
<evidence type="ECO:0000259" key="11">
    <source>
        <dbReference type="PROSITE" id="PS51845"/>
    </source>
</evidence>
<comment type="similarity">
    <text evidence="2">Belongs to the archaeal/bacterial/fungal opsin family.</text>
</comment>
<dbReference type="Pfam" id="PF01036">
    <property type="entry name" value="Bac_rhodopsin"/>
    <property type="match status" value="1"/>
</dbReference>
<keyword evidence="3 10" id="KW-0812">Transmembrane</keyword>
<dbReference type="SMART" id="SM01021">
    <property type="entry name" value="Bac_rhodopsin"/>
    <property type="match status" value="1"/>
</dbReference>
<evidence type="ECO:0000256" key="9">
    <source>
        <dbReference type="PIRSR" id="PIRSR623088-3"/>
    </source>
</evidence>
<dbReference type="InterPro" id="IPR002073">
    <property type="entry name" value="PDEase_catalytic_dom"/>
</dbReference>